<protein>
    <submittedName>
        <fullName evidence="5">DNA-binding transcriptional regulator, AcrR family</fullName>
    </submittedName>
</protein>
<dbReference type="SUPFAM" id="SSF48498">
    <property type="entry name" value="Tetracyclin repressor-like, C-terminal domain"/>
    <property type="match status" value="1"/>
</dbReference>
<dbReference type="PRINTS" id="PR00455">
    <property type="entry name" value="HTHTETR"/>
</dbReference>
<dbReference type="OrthoDB" id="9812484at2"/>
<evidence type="ECO:0000313" key="5">
    <source>
        <dbReference type="EMBL" id="SDY23963.1"/>
    </source>
</evidence>
<dbReference type="PANTHER" id="PTHR43479">
    <property type="entry name" value="ACREF/ENVCD OPERON REPRESSOR-RELATED"/>
    <property type="match status" value="1"/>
</dbReference>
<dbReference type="InterPro" id="IPR009057">
    <property type="entry name" value="Homeodomain-like_sf"/>
</dbReference>
<evidence type="ECO:0000259" key="4">
    <source>
        <dbReference type="PROSITE" id="PS50977"/>
    </source>
</evidence>
<name>A0A1H3I880_9BACI</name>
<dbReference type="Pfam" id="PF00440">
    <property type="entry name" value="TetR_N"/>
    <property type="match status" value="1"/>
</dbReference>
<dbReference type="InterPro" id="IPR036271">
    <property type="entry name" value="Tet_transcr_reg_TetR-rel_C_sf"/>
</dbReference>
<organism evidence="5 6">
    <name type="scientific">Evansella caseinilytica</name>
    <dbReference type="NCBI Taxonomy" id="1503961"/>
    <lineage>
        <taxon>Bacteria</taxon>
        <taxon>Bacillati</taxon>
        <taxon>Bacillota</taxon>
        <taxon>Bacilli</taxon>
        <taxon>Bacillales</taxon>
        <taxon>Bacillaceae</taxon>
        <taxon>Evansella</taxon>
    </lineage>
</organism>
<sequence>MGDIMVKQGFINLSKDEQERVLEAALDEFSQKDFESASINKIIQKAGISKGSMYHYFQNKEDLYMHILDNIMEEKKKFLGAALQKLDRPVQELNFFKILTMQLEVSIQFAKENYRYYLINNHLQNMPESQLKTRIWERFHIAFDQYIATIVDNAIAAGEIRDDLGREFVIRILGFVLLNFTDISPNYREMLRKGDDVILQEMHHLVDFLKFGLCGSATKGEDK</sequence>
<feature type="domain" description="HTH tetR-type" evidence="4">
    <location>
        <begin position="15"/>
        <end position="75"/>
    </location>
</feature>
<evidence type="ECO:0000256" key="3">
    <source>
        <dbReference type="PROSITE-ProRule" id="PRU00335"/>
    </source>
</evidence>
<dbReference type="InterPro" id="IPR050624">
    <property type="entry name" value="HTH-type_Tx_Regulator"/>
</dbReference>
<dbReference type="EMBL" id="FNPI01000001">
    <property type="protein sequence ID" value="SDY23963.1"/>
    <property type="molecule type" value="Genomic_DNA"/>
</dbReference>
<keyword evidence="1" id="KW-0678">Repressor</keyword>
<dbReference type="GO" id="GO:0003677">
    <property type="term" value="F:DNA binding"/>
    <property type="evidence" value="ECO:0007669"/>
    <property type="project" value="UniProtKB-UniRule"/>
</dbReference>
<reference evidence="6" key="1">
    <citation type="submission" date="2016-10" db="EMBL/GenBank/DDBJ databases">
        <authorList>
            <person name="Varghese N."/>
            <person name="Submissions S."/>
        </authorList>
    </citation>
    <scope>NUCLEOTIDE SEQUENCE [LARGE SCALE GENOMIC DNA]</scope>
    <source>
        <strain evidence="6">SP</strain>
    </source>
</reference>
<proteinExistence type="predicted"/>
<dbReference type="Gene3D" id="1.10.357.10">
    <property type="entry name" value="Tetracycline Repressor, domain 2"/>
    <property type="match status" value="1"/>
</dbReference>
<accession>A0A1H3I880</accession>
<dbReference type="InterPro" id="IPR001647">
    <property type="entry name" value="HTH_TetR"/>
</dbReference>
<keyword evidence="2 3" id="KW-0238">DNA-binding</keyword>
<dbReference type="PANTHER" id="PTHR43479:SF11">
    <property type="entry name" value="ACREF_ENVCD OPERON REPRESSOR-RELATED"/>
    <property type="match status" value="1"/>
</dbReference>
<dbReference type="STRING" id="1503961.SAMN05421736_101748"/>
<evidence type="ECO:0000256" key="2">
    <source>
        <dbReference type="ARBA" id="ARBA00023125"/>
    </source>
</evidence>
<dbReference type="SUPFAM" id="SSF46689">
    <property type="entry name" value="Homeodomain-like"/>
    <property type="match status" value="1"/>
</dbReference>
<evidence type="ECO:0000313" key="6">
    <source>
        <dbReference type="Proteomes" id="UP000198935"/>
    </source>
</evidence>
<gene>
    <name evidence="5" type="ORF">SAMN05421736_101748</name>
</gene>
<dbReference type="AlphaFoldDB" id="A0A1H3I880"/>
<dbReference type="Proteomes" id="UP000198935">
    <property type="component" value="Unassembled WGS sequence"/>
</dbReference>
<dbReference type="PROSITE" id="PS50977">
    <property type="entry name" value="HTH_TETR_2"/>
    <property type="match status" value="1"/>
</dbReference>
<feature type="DNA-binding region" description="H-T-H motif" evidence="3">
    <location>
        <begin position="38"/>
        <end position="57"/>
    </location>
</feature>
<evidence type="ECO:0000256" key="1">
    <source>
        <dbReference type="ARBA" id="ARBA00022491"/>
    </source>
</evidence>
<keyword evidence="6" id="KW-1185">Reference proteome</keyword>